<evidence type="ECO:0000256" key="1">
    <source>
        <dbReference type="ARBA" id="ARBA00004141"/>
    </source>
</evidence>
<accession>A0A840UGL5</accession>
<organism evidence="9 10">
    <name type="scientific">Pectinatus brassicae</name>
    <dbReference type="NCBI Taxonomy" id="862415"/>
    <lineage>
        <taxon>Bacteria</taxon>
        <taxon>Bacillati</taxon>
        <taxon>Bacillota</taxon>
        <taxon>Negativicutes</taxon>
        <taxon>Selenomonadales</taxon>
        <taxon>Selenomonadaceae</taxon>
        <taxon>Pectinatus</taxon>
    </lineage>
</organism>
<dbReference type="InterPro" id="IPR017475">
    <property type="entry name" value="EPS_sugar_tfrase"/>
</dbReference>
<feature type="transmembrane region" description="Helical" evidence="7">
    <location>
        <begin position="20"/>
        <end position="40"/>
    </location>
</feature>
<feature type="domain" description="Bacterial sugar transferase" evidence="8">
    <location>
        <begin position="186"/>
        <end position="378"/>
    </location>
</feature>
<dbReference type="EC" id="2.7.8.6" evidence="9"/>
<dbReference type="AlphaFoldDB" id="A0A840UGL5"/>
<keyword evidence="4 7" id="KW-0812">Transmembrane</keyword>
<reference evidence="9 10" key="1">
    <citation type="submission" date="2020-08" db="EMBL/GenBank/DDBJ databases">
        <title>Genomic Encyclopedia of Type Strains, Phase IV (KMG-IV): sequencing the most valuable type-strain genomes for metagenomic binning, comparative biology and taxonomic classification.</title>
        <authorList>
            <person name="Goeker M."/>
        </authorList>
    </citation>
    <scope>NUCLEOTIDE SEQUENCE [LARGE SCALE GENOMIC DNA]</scope>
    <source>
        <strain evidence="9 10">DSM 24661</strain>
    </source>
</reference>
<dbReference type="InterPro" id="IPR003362">
    <property type="entry name" value="Bact_transf"/>
</dbReference>
<evidence type="ECO:0000256" key="6">
    <source>
        <dbReference type="ARBA" id="ARBA00023136"/>
    </source>
</evidence>
<evidence type="ECO:0000256" key="2">
    <source>
        <dbReference type="ARBA" id="ARBA00006464"/>
    </source>
</evidence>
<dbReference type="Pfam" id="PF13727">
    <property type="entry name" value="CoA_binding_3"/>
    <property type="match status" value="1"/>
</dbReference>
<gene>
    <name evidence="9" type="ORF">HNR32_002046</name>
</gene>
<dbReference type="PANTHER" id="PTHR30576">
    <property type="entry name" value="COLANIC BIOSYNTHESIS UDP-GLUCOSE LIPID CARRIER TRANSFERASE"/>
    <property type="match status" value="1"/>
</dbReference>
<keyword evidence="10" id="KW-1185">Reference proteome</keyword>
<protein>
    <submittedName>
        <fullName evidence="9">Undecaprenyl-phosphate galactose phosphotransferase</fullName>
        <ecNumber evidence="9">2.7.8.6</ecNumber>
    </submittedName>
</protein>
<evidence type="ECO:0000256" key="7">
    <source>
        <dbReference type="SAM" id="Phobius"/>
    </source>
</evidence>
<evidence type="ECO:0000313" key="10">
    <source>
        <dbReference type="Proteomes" id="UP000559117"/>
    </source>
</evidence>
<proteinExistence type="inferred from homology"/>
<evidence type="ECO:0000256" key="4">
    <source>
        <dbReference type="ARBA" id="ARBA00022692"/>
    </source>
</evidence>
<sequence>MMVSIVLMYFGHIAGGISRIYVCLLAIWAFGFLCSFRYFLKKILIKCNMFLEPVIIIGAGKTAELIINEFKNDIGLGVNILGFIDDDPISKVLPQEYPILGTFDETEEVIKKTKVKTVLIAAPGLKKNELLKLVNLIQPLVKNLAFIPDLIGAPVGNMQIERLYDSQLILLKIKNNLSRRYNRILKKIFDTIVGVIIFIPIAPILILIAIAIKIDSEGSIFFNAKRIGKNNVEFTCYKFRTMYNDSDKILENYLANNKKAADEWRIFRKIKGYDPRVTKVGIWLRRYSLDELPQILNVLTGNMSLVGPRPYLPKEKNEMGTYLNIITNTLPGITGLWQIRGRNEITFSDRLKMDAWYIQNWSVWIDVVLLYKTIFIVLNKNGAY</sequence>
<dbReference type="Pfam" id="PF02397">
    <property type="entry name" value="Bac_transf"/>
    <property type="match status" value="1"/>
</dbReference>
<keyword evidence="5 7" id="KW-1133">Transmembrane helix</keyword>
<dbReference type="NCBIfam" id="TIGR03025">
    <property type="entry name" value="EPS_sugtrans"/>
    <property type="match status" value="1"/>
</dbReference>
<dbReference type="GO" id="GO:0016020">
    <property type="term" value="C:membrane"/>
    <property type="evidence" value="ECO:0007669"/>
    <property type="project" value="UniProtKB-SubCell"/>
</dbReference>
<dbReference type="GO" id="GO:0047360">
    <property type="term" value="F:undecaprenyl-phosphate galactose phosphotransferase activity"/>
    <property type="evidence" value="ECO:0007669"/>
    <property type="project" value="UniProtKB-EC"/>
</dbReference>
<comment type="caution">
    <text evidence="9">The sequence shown here is derived from an EMBL/GenBank/DDBJ whole genome shotgun (WGS) entry which is preliminary data.</text>
</comment>
<evidence type="ECO:0000259" key="8">
    <source>
        <dbReference type="Pfam" id="PF02397"/>
    </source>
</evidence>
<keyword evidence="6 7" id="KW-0472">Membrane</keyword>
<dbReference type="Proteomes" id="UP000559117">
    <property type="component" value="Unassembled WGS sequence"/>
</dbReference>
<comment type="similarity">
    <text evidence="2">Belongs to the bacterial sugar transferase family.</text>
</comment>
<dbReference type="EMBL" id="JACHFH010000027">
    <property type="protein sequence ID" value="MBB5336891.1"/>
    <property type="molecule type" value="Genomic_DNA"/>
</dbReference>
<feature type="transmembrane region" description="Helical" evidence="7">
    <location>
        <begin position="188"/>
        <end position="212"/>
    </location>
</feature>
<evidence type="ECO:0000256" key="3">
    <source>
        <dbReference type="ARBA" id="ARBA00022679"/>
    </source>
</evidence>
<keyword evidence="3 9" id="KW-0808">Transferase</keyword>
<dbReference type="PANTHER" id="PTHR30576:SF0">
    <property type="entry name" value="UNDECAPRENYL-PHOSPHATE N-ACETYLGALACTOSAMINYL 1-PHOSPHATE TRANSFERASE-RELATED"/>
    <property type="match status" value="1"/>
</dbReference>
<dbReference type="Gene3D" id="3.40.50.720">
    <property type="entry name" value="NAD(P)-binding Rossmann-like Domain"/>
    <property type="match status" value="1"/>
</dbReference>
<evidence type="ECO:0000313" key="9">
    <source>
        <dbReference type="EMBL" id="MBB5336891.1"/>
    </source>
</evidence>
<evidence type="ECO:0000256" key="5">
    <source>
        <dbReference type="ARBA" id="ARBA00022989"/>
    </source>
</evidence>
<name>A0A840UGL5_9FIRM</name>
<comment type="subcellular location">
    <subcellularLocation>
        <location evidence="1">Membrane</location>
        <topology evidence="1">Multi-pass membrane protein</topology>
    </subcellularLocation>
</comment>